<sequence length="99" mass="11349">MGRIIECPGEIVPDIRAVPIVIGRDIEKIRFQEQLDGDGHRMQGLIVQSATRRPLSGFNFYGGIFQENLGEYGVRTCGDRKWRQSWRGLRYAMRSVYCG</sequence>
<dbReference type="AlphaFoldDB" id="A0A1C2DD37"/>
<proteinExistence type="predicted"/>
<comment type="caution">
    <text evidence="1">The sequence shown here is derived from an EMBL/GenBank/DDBJ whole genome shotgun (WGS) entry which is preliminary data.</text>
</comment>
<protein>
    <submittedName>
        <fullName evidence="1">Uncharacterized protein</fullName>
    </submittedName>
</protein>
<dbReference type="EMBL" id="MDEO01000036">
    <property type="protein sequence ID" value="OCX12546.1"/>
    <property type="molecule type" value="Genomic_DNA"/>
</dbReference>
<keyword evidence="2" id="KW-1185">Reference proteome</keyword>
<evidence type="ECO:0000313" key="2">
    <source>
        <dbReference type="Proteomes" id="UP000094412"/>
    </source>
</evidence>
<name>A0A1C2DD37_9HYPH</name>
<dbReference type="Proteomes" id="UP000094412">
    <property type="component" value="Unassembled WGS sequence"/>
</dbReference>
<reference evidence="1 2" key="1">
    <citation type="submission" date="2016-08" db="EMBL/GenBank/DDBJ databases">
        <title>Whole genome sequence of Mesorhizobium sp. strain UASWS1009 isolated from industrial sewage.</title>
        <authorList>
            <person name="Crovadore J."/>
            <person name="Calmin G."/>
            <person name="Chablais R."/>
            <person name="Cochard B."/>
            <person name="Lefort F."/>
        </authorList>
    </citation>
    <scope>NUCLEOTIDE SEQUENCE [LARGE SCALE GENOMIC DNA]</scope>
    <source>
        <strain evidence="1 2">UASWS1009</strain>
    </source>
</reference>
<accession>A0A1C2DD37</accession>
<gene>
    <name evidence="1" type="ORF">QV13_23350</name>
</gene>
<evidence type="ECO:0000313" key="1">
    <source>
        <dbReference type="EMBL" id="OCX12546.1"/>
    </source>
</evidence>
<organism evidence="1 2">
    <name type="scientific">Mesorhizobium hungaricum</name>
    <dbReference type="NCBI Taxonomy" id="1566387"/>
    <lineage>
        <taxon>Bacteria</taxon>
        <taxon>Pseudomonadati</taxon>
        <taxon>Pseudomonadota</taxon>
        <taxon>Alphaproteobacteria</taxon>
        <taxon>Hyphomicrobiales</taxon>
        <taxon>Phyllobacteriaceae</taxon>
        <taxon>Mesorhizobium</taxon>
    </lineage>
</organism>